<dbReference type="AlphaFoldDB" id="A0A0L0NRJ3"/>
<keyword evidence="3" id="KW-0539">Nucleus</keyword>
<feature type="compositionally biased region" description="Low complexity" evidence="5">
    <location>
        <begin position="35"/>
        <end position="46"/>
    </location>
</feature>
<organism evidence="7 8">
    <name type="scientific">Candidozyma auris</name>
    <name type="common">Yeast</name>
    <name type="synonym">Candida auris</name>
    <dbReference type="NCBI Taxonomy" id="498019"/>
    <lineage>
        <taxon>Eukaryota</taxon>
        <taxon>Fungi</taxon>
        <taxon>Dikarya</taxon>
        <taxon>Ascomycota</taxon>
        <taxon>Saccharomycotina</taxon>
        <taxon>Pichiomycetes</taxon>
        <taxon>Metschnikowiaceae</taxon>
        <taxon>Candidozyma</taxon>
    </lineage>
</organism>
<name>A0A0L0NRJ3_CANAR</name>
<proteinExistence type="predicted"/>
<evidence type="ECO:0000259" key="6">
    <source>
        <dbReference type="PROSITE" id="PS50102"/>
    </source>
</evidence>
<dbReference type="InterPro" id="IPR012677">
    <property type="entry name" value="Nucleotide-bd_a/b_plait_sf"/>
</dbReference>
<protein>
    <recommendedName>
        <fullName evidence="6">RRM domain-containing protein</fullName>
    </recommendedName>
</protein>
<dbReference type="PROSITE" id="PS50102">
    <property type="entry name" value="RRM"/>
    <property type="match status" value="1"/>
</dbReference>
<feature type="compositionally biased region" description="Basic residues" evidence="5">
    <location>
        <begin position="1"/>
        <end position="13"/>
    </location>
</feature>
<comment type="caution">
    <text evidence="7">The sequence shown here is derived from an EMBL/GenBank/DDBJ whole genome shotgun (WGS) entry which is preliminary data.</text>
</comment>
<dbReference type="PANTHER" id="PTHR46754">
    <property type="entry name" value="MKI67 FHA DOMAIN-INTERACTING NUCLEOLAR PHOSPHOPROTEIN"/>
    <property type="match status" value="1"/>
</dbReference>
<sequence length="237" mass="27436">MAKTVLKKVQKAKAAKEHGKRNDTIEKTDDKIDLQEASDSSLSDEQLSSDEEEEIEGLETPAPGSKPTANLGGHTVEFEAPEKKVSQANVKKRGVIYIGRLPQHFQEKEAKKYFKQFGEITRIRLSRNKTTGRMRHYGFIEFKHEDVAKIAAETMNNYLIFGHMLKVHVVDNPREDLFPAKLKGKFTEFDWRQRAYDAHHQKQPLSVWEKKQEEFEQQKKAKFDELKELGFNYALEA</sequence>
<feature type="domain" description="RRM" evidence="6">
    <location>
        <begin position="94"/>
        <end position="172"/>
    </location>
</feature>
<dbReference type="VEuPathDB" id="FungiDB:CJI96_0004413"/>
<dbReference type="Proteomes" id="UP000037122">
    <property type="component" value="Unassembled WGS sequence"/>
</dbReference>
<dbReference type="GO" id="GO:0005730">
    <property type="term" value="C:nucleolus"/>
    <property type="evidence" value="ECO:0007669"/>
    <property type="project" value="UniProtKB-SubCell"/>
</dbReference>
<reference evidence="8" key="1">
    <citation type="journal article" date="2015" name="BMC Genomics">
        <title>Draft genome of a commonly misdiagnosed multidrug resistant pathogen Candida auris.</title>
        <authorList>
            <person name="Chatterjee S."/>
            <person name="Alampalli S.V."/>
            <person name="Nageshan R.K."/>
            <person name="Chettiar S.T."/>
            <person name="Joshi S."/>
            <person name="Tatu U.S."/>
        </authorList>
    </citation>
    <scope>NUCLEOTIDE SEQUENCE [LARGE SCALE GENOMIC DNA]</scope>
    <source>
        <strain evidence="8">6684</strain>
    </source>
</reference>
<dbReference type="VEuPathDB" id="FungiDB:CJJ07_003588"/>
<evidence type="ECO:0000256" key="5">
    <source>
        <dbReference type="SAM" id="MobiDB-lite"/>
    </source>
</evidence>
<evidence type="ECO:0000313" key="8">
    <source>
        <dbReference type="Proteomes" id="UP000037122"/>
    </source>
</evidence>
<dbReference type="EMBL" id="LGST01000050">
    <property type="protein sequence ID" value="KND96787.1"/>
    <property type="molecule type" value="Genomic_DNA"/>
</dbReference>
<dbReference type="Gene3D" id="3.30.70.330">
    <property type="match status" value="1"/>
</dbReference>
<feature type="region of interest" description="Disordered" evidence="5">
    <location>
        <begin position="1"/>
        <end position="73"/>
    </location>
</feature>
<feature type="compositionally biased region" description="Basic and acidic residues" evidence="5">
    <location>
        <begin position="14"/>
        <end position="34"/>
    </location>
</feature>
<dbReference type="VEuPathDB" id="FungiDB:CJJ09_004751"/>
<evidence type="ECO:0000256" key="4">
    <source>
        <dbReference type="PROSITE-ProRule" id="PRU00176"/>
    </source>
</evidence>
<evidence type="ECO:0000256" key="2">
    <source>
        <dbReference type="ARBA" id="ARBA00022884"/>
    </source>
</evidence>
<dbReference type="InterPro" id="IPR000504">
    <property type="entry name" value="RRM_dom"/>
</dbReference>
<dbReference type="InterPro" id="IPR035979">
    <property type="entry name" value="RBD_domain_sf"/>
</dbReference>
<evidence type="ECO:0000256" key="1">
    <source>
        <dbReference type="ARBA" id="ARBA00004604"/>
    </source>
</evidence>
<dbReference type="SUPFAM" id="SSF54928">
    <property type="entry name" value="RNA-binding domain, RBD"/>
    <property type="match status" value="1"/>
</dbReference>
<accession>A0A0L0NRJ3</accession>
<comment type="subcellular location">
    <subcellularLocation>
        <location evidence="1">Nucleus</location>
        <location evidence="1">Nucleolus</location>
    </subcellularLocation>
</comment>
<dbReference type="VEuPathDB" id="FungiDB:B9J08_004740"/>
<dbReference type="Pfam" id="PF00076">
    <property type="entry name" value="RRM_1"/>
    <property type="match status" value="1"/>
</dbReference>
<dbReference type="VEuPathDB" id="FungiDB:CJI97_004712"/>
<dbReference type="GO" id="GO:0003723">
    <property type="term" value="F:RNA binding"/>
    <property type="evidence" value="ECO:0007669"/>
    <property type="project" value="UniProtKB-UniRule"/>
</dbReference>
<evidence type="ECO:0000313" key="7">
    <source>
        <dbReference type="EMBL" id="KND96787.1"/>
    </source>
</evidence>
<dbReference type="SMART" id="SM00360">
    <property type="entry name" value="RRM"/>
    <property type="match status" value="1"/>
</dbReference>
<feature type="compositionally biased region" description="Acidic residues" evidence="5">
    <location>
        <begin position="47"/>
        <end position="57"/>
    </location>
</feature>
<gene>
    <name evidence="7" type="ORF">QG37_06902</name>
</gene>
<keyword evidence="2 4" id="KW-0694">RNA-binding</keyword>
<dbReference type="VEuPathDB" id="FungiDB:QG37_06902"/>
<evidence type="ECO:0000256" key="3">
    <source>
        <dbReference type="ARBA" id="ARBA00023242"/>
    </source>
</evidence>
<dbReference type="CDD" id="cd12307">
    <property type="entry name" value="RRM_NIFK_like"/>
    <property type="match status" value="1"/>
</dbReference>